<evidence type="ECO:0000313" key="2">
    <source>
        <dbReference type="Proteomes" id="UP000215914"/>
    </source>
</evidence>
<dbReference type="AlphaFoldDB" id="A0A9K3NP89"/>
<proteinExistence type="predicted"/>
<protein>
    <submittedName>
        <fullName evidence="1">Uncharacterized protein</fullName>
    </submittedName>
</protein>
<accession>A0A9K3NP89</accession>
<comment type="caution">
    <text evidence="1">The sequence shown here is derived from an EMBL/GenBank/DDBJ whole genome shotgun (WGS) entry which is preliminary data.</text>
</comment>
<organism evidence="1 2">
    <name type="scientific">Helianthus annuus</name>
    <name type="common">Common sunflower</name>
    <dbReference type="NCBI Taxonomy" id="4232"/>
    <lineage>
        <taxon>Eukaryota</taxon>
        <taxon>Viridiplantae</taxon>
        <taxon>Streptophyta</taxon>
        <taxon>Embryophyta</taxon>
        <taxon>Tracheophyta</taxon>
        <taxon>Spermatophyta</taxon>
        <taxon>Magnoliopsida</taxon>
        <taxon>eudicotyledons</taxon>
        <taxon>Gunneridae</taxon>
        <taxon>Pentapetalae</taxon>
        <taxon>asterids</taxon>
        <taxon>campanulids</taxon>
        <taxon>Asterales</taxon>
        <taxon>Asteraceae</taxon>
        <taxon>Asteroideae</taxon>
        <taxon>Heliantheae alliance</taxon>
        <taxon>Heliantheae</taxon>
        <taxon>Helianthus</taxon>
    </lineage>
</organism>
<keyword evidence="2" id="KW-1185">Reference proteome</keyword>
<gene>
    <name evidence="1" type="ORF">HanXRQr2_Chr05g0237021</name>
</gene>
<name>A0A9K3NP89_HELAN</name>
<dbReference type="EMBL" id="MNCJ02000320">
    <property type="protein sequence ID" value="KAF5807739.1"/>
    <property type="molecule type" value="Genomic_DNA"/>
</dbReference>
<sequence length="188" mass="22130">MMEVTSRMKMARFQTFWIQMRKNKPLDKSRETGQTSGTKMAFYSTLETIAYLIQDVIKQMLLKIRRHTISGMAIVNGEKPEFMVIYFHKPSNMIILHWMISFSFDQVKPILDITFMVFSLTGTIRRRASSELCAYTQTEKAKIRQCLAKYKFLVQNINFFLTFFYKKMISFSVLTSSHQNLKSQQKSP</sequence>
<dbReference type="Gramene" id="mRNA:HanXRQr2_Chr05g0237021">
    <property type="protein sequence ID" value="CDS:HanXRQr2_Chr05g0237021.1"/>
    <property type="gene ID" value="HanXRQr2_Chr05g0237021"/>
</dbReference>
<reference evidence="1" key="2">
    <citation type="submission" date="2020-06" db="EMBL/GenBank/DDBJ databases">
        <title>Helianthus annuus Genome sequencing and assembly Release 2.</title>
        <authorList>
            <person name="Gouzy J."/>
            <person name="Langlade N."/>
            <person name="Munos S."/>
        </authorList>
    </citation>
    <scope>NUCLEOTIDE SEQUENCE</scope>
    <source>
        <tissue evidence="1">Leaves</tissue>
    </source>
</reference>
<reference evidence="1" key="1">
    <citation type="journal article" date="2017" name="Nature">
        <title>The sunflower genome provides insights into oil metabolism, flowering and Asterid evolution.</title>
        <authorList>
            <person name="Badouin H."/>
            <person name="Gouzy J."/>
            <person name="Grassa C.J."/>
            <person name="Murat F."/>
            <person name="Staton S.E."/>
            <person name="Cottret L."/>
            <person name="Lelandais-Briere C."/>
            <person name="Owens G.L."/>
            <person name="Carrere S."/>
            <person name="Mayjonade B."/>
            <person name="Legrand L."/>
            <person name="Gill N."/>
            <person name="Kane N.C."/>
            <person name="Bowers J.E."/>
            <person name="Hubner S."/>
            <person name="Bellec A."/>
            <person name="Berard A."/>
            <person name="Berges H."/>
            <person name="Blanchet N."/>
            <person name="Boniface M.C."/>
            <person name="Brunel D."/>
            <person name="Catrice O."/>
            <person name="Chaidir N."/>
            <person name="Claudel C."/>
            <person name="Donnadieu C."/>
            <person name="Faraut T."/>
            <person name="Fievet G."/>
            <person name="Helmstetter N."/>
            <person name="King M."/>
            <person name="Knapp S.J."/>
            <person name="Lai Z."/>
            <person name="Le Paslier M.C."/>
            <person name="Lippi Y."/>
            <person name="Lorenzon L."/>
            <person name="Mandel J.R."/>
            <person name="Marage G."/>
            <person name="Marchand G."/>
            <person name="Marquand E."/>
            <person name="Bret-Mestries E."/>
            <person name="Morien E."/>
            <person name="Nambeesan S."/>
            <person name="Nguyen T."/>
            <person name="Pegot-Espagnet P."/>
            <person name="Pouilly N."/>
            <person name="Raftis F."/>
            <person name="Sallet E."/>
            <person name="Schiex T."/>
            <person name="Thomas J."/>
            <person name="Vandecasteele C."/>
            <person name="Vares D."/>
            <person name="Vear F."/>
            <person name="Vautrin S."/>
            <person name="Crespi M."/>
            <person name="Mangin B."/>
            <person name="Burke J.M."/>
            <person name="Salse J."/>
            <person name="Munos S."/>
            <person name="Vincourt P."/>
            <person name="Rieseberg L.H."/>
            <person name="Langlade N.B."/>
        </authorList>
    </citation>
    <scope>NUCLEOTIDE SEQUENCE</scope>
    <source>
        <tissue evidence="1">Leaves</tissue>
    </source>
</reference>
<dbReference type="Proteomes" id="UP000215914">
    <property type="component" value="Unassembled WGS sequence"/>
</dbReference>
<evidence type="ECO:0000313" key="1">
    <source>
        <dbReference type="EMBL" id="KAF5807739.1"/>
    </source>
</evidence>